<keyword evidence="3" id="KW-0645">Protease</keyword>
<dbReference type="OrthoDB" id="15218at2"/>
<name>A0A5B9QIJ5_9BACT</name>
<dbReference type="Pfam" id="PF01435">
    <property type="entry name" value="Peptidase_M48"/>
    <property type="match status" value="1"/>
</dbReference>
<feature type="transmembrane region" description="Helical" evidence="11">
    <location>
        <begin position="230"/>
        <end position="253"/>
    </location>
</feature>
<evidence type="ECO:0000256" key="9">
    <source>
        <dbReference type="ARBA" id="ARBA00023049"/>
    </source>
</evidence>
<sequence length="651" mass="70918">MSTNFYQRQTDARRTTKWLVVVFILAVIAMVATVFLATIGLIEASGKSQLFADSAAGYSPKAWNVPLGTGGFTLALIAGGTLFKLAQLRGGGTTVAENLGAQRVPQNTTDPVERRLVNVVEEMALASGVPVPPVYMLKDEKAINAFAAGYSPSDAVVAVTQGTAEQLTRDQLQGVVAHEFSHILNGDMRLNIRMIGVLHGILLMGLLGRLLFNIAARGGNRRSSKGDPTIYFLAVGLALVVIGYLGTFFGGLIKAAISRQREYLADASAVQFTRNPEGIAGALKRIGAFVSGSRLKNVHAAELSHMYFGQGVWEGFTGLMATHPPLEKRILALEPRWDGKFPAVPKIPAALTELGTAAGLVGLAAGADEVPLEVVRHSPEQVGSPTETHREYAAELIDRLPPEIRSAVQEPYGGRAVMFALLLDSNQEIREQQFNALTKTISPDVVDLTRKLDPVVRVVDPRARLALVDLALPALRTMTKEQYRRFSQAFKKLVEADNRIAAFEWMLHSVLLRHLRPQFEPTRPPRVAYYSLARLEHEVGILLSTLANLDNSGKRVEHSFRHAAEMLPEISVPLLPASECTLPALQKALETIRTVAPKHRHQIIEAAADLICYDRDVSIKEAELFRGMCDMLDCPMPPLLPGQPIVARASA</sequence>
<evidence type="ECO:0000256" key="6">
    <source>
        <dbReference type="ARBA" id="ARBA00022801"/>
    </source>
</evidence>
<gene>
    <name evidence="13" type="ORF">Pr1d_48580</name>
</gene>
<keyword evidence="2" id="KW-1003">Cell membrane</keyword>
<evidence type="ECO:0000313" key="14">
    <source>
        <dbReference type="Proteomes" id="UP000323917"/>
    </source>
</evidence>
<accession>A0A5B9QIJ5</accession>
<keyword evidence="8 11" id="KW-1133">Transmembrane helix</keyword>
<evidence type="ECO:0000256" key="4">
    <source>
        <dbReference type="ARBA" id="ARBA00022692"/>
    </source>
</evidence>
<dbReference type="Proteomes" id="UP000323917">
    <property type="component" value="Chromosome"/>
</dbReference>
<dbReference type="InterPro" id="IPR001915">
    <property type="entry name" value="Peptidase_M48"/>
</dbReference>
<keyword evidence="9" id="KW-0482">Metalloprotease</keyword>
<dbReference type="PANTHER" id="PTHR43221">
    <property type="entry name" value="PROTEASE HTPX"/>
    <property type="match status" value="1"/>
</dbReference>
<dbReference type="PANTHER" id="PTHR43221:SF2">
    <property type="entry name" value="PROTEASE HTPX HOMOLOG"/>
    <property type="match status" value="1"/>
</dbReference>
<keyword evidence="5" id="KW-0479">Metal-binding</keyword>
<evidence type="ECO:0000256" key="2">
    <source>
        <dbReference type="ARBA" id="ARBA00022475"/>
    </source>
</evidence>
<evidence type="ECO:0000313" key="13">
    <source>
        <dbReference type="EMBL" id="QEG37512.1"/>
    </source>
</evidence>
<evidence type="ECO:0000256" key="11">
    <source>
        <dbReference type="SAM" id="Phobius"/>
    </source>
</evidence>
<keyword evidence="4 11" id="KW-0812">Transmembrane</keyword>
<dbReference type="GO" id="GO:0004222">
    <property type="term" value="F:metalloendopeptidase activity"/>
    <property type="evidence" value="ECO:0007669"/>
    <property type="project" value="InterPro"/>
</dbReference>
<feature type="transmembrane region" description="Helical" evidence="11">
    <location>
        <begin position="18"/>
        <end position="42"/>
    </location>
</feature>
<evidence type="ECO:0000256" key="7">
    <source>
        <dbReference type="ARBA" id="ARBA00022833"/>
    </source>
</evidence>
<keyword evidence="6" id="KW-0378">Hydrolase</keyword>
<reference evidence="13 14" key="1">
    <citation type="submission" date="2019-08" db="EMBL/GenBank/DDBJ databases">
        <title>Deep-cultivation of Planctomycetes and their phenomic and genomic characterization uncovers novel biology.</title>
        <authorList>
            <person name="Wiegand S."/>
            <person name="Jogler M."/>
            <person name="Boedeker C."/>
            <person name="Pinto D."/>
            <person name="Vollmers J."/>
            <person name="Rivas-Marin E."/>
            <person name="Kohn T."/>
            <person name="Peeters S.H."/>
            <person name="Heuer A."/>
            <person name="Rast P."/>
            <person name="Oberbeckmann S."/>
            <person name="Bunk B."/>
            <person name="Jeske O."/>
            <person name="Meyerdierks A."/>
            <person name="Storesund J.E."/>
            <person name="Kallscheuer N."/>
            <person name="Luecker S."/>
            <person name="Lage O.M."/>
            <person name="Pohl T."/>
            <person name="Merkel B.J."/>
            <person name="Hornburger P."/>
            <person name="Mueller R.-W."/>
            <person name="Bruemmer F."/>
            <person name="Labrenz M."/>
            <person name="Spormann A.M."/>
            <person name="Op den Camp H."/>
            <person name="Overmann J."/>
            <person name="Amann R."/>
            <person name="Jetten M.S.M."/>
            <person name="Mascher T."/>
            <person name="Medema M.H."/>
            <person name="Devos D.P."/>
            <person name="Kaster A.-K."/>
            <person name="Ovreas L."/>
            <person name="Rohde M."/>
            <person name="Galperin M.Y."/>
            <person name="Jogler C."/>
        </authorList>
    </citation>
    <scope>NUCLEOTIDE SEQUENCE [LARGE SCALE GENOMIC DNA]</scope>
    <source>
        <strain evidence="13 14">Pr1d</strain>
    </source>
</reference>
<evidence type="ECO:0000256" key="3">
    <source>
        <dbReference type="ARBA" id="ARBA00022670"/>
    </source>
</evidence>
<dbReference type="CDD" id="cd07340">
    <property type="entry name" value="M48B_Htpx_like"/>
    <property type="match status" value="1"/>
</dbReference>
<evidence type="ECO:0000256" key="5">
    <source>
        <dbReference type="ARBA" id="ARBA00022723"/>
    </source>
</evidence>
<dbReference type="KEGG" id="bgok:Pr1d_48580"/>
<keyword evidence="10 11" id="KW-0472">Membrane</keyword>
<evidence type="ECO:0000256" key="10">
    <source>
        <dbReference type="ARBA" id="ARBA00023136"/>
    </source>
</evidence>
<evidence type="ECO:0000259" key="12">
    <source>
        <dbReference type="Pfam" id="PF01435"/>
    </source>
</evidence>
<protein>
    <recommendedName>
        <fullName evidence="12">Peptidase M48 domain-containing protein</fullName>
    </recommendedName>
</protein>
<dbReference type="InterPro" id="IPR050083">
    <property type="entry name" value="HtpX_protease"/>
</dbReference>
<feature type="transmembrane region" description="Helical" evidence="11">
    <location>
        <begin position="190"/>
        <end position="210"/>
    </location>
</feature>
<evidence type="ECO:0000256" key="1">
    <source>
        <dbReference type="ARBA" id="ARBA00001947"/>
    </source>
</evidence>
<dbReference type="Gene3D" id="3.30.2010.10">
    <property type="entry name" value="Metalloproteases ('zincins'), catalytic domain"/>
    <property type="match status" value="1"/>
</dbReference>
<feature type="transmembrane region" description="Helical" evidence="11">
    <location>
        <begin position="62"/>
        <end position="83"/>
    </location>
</feature>
<keyword evidence="7" id="KW-0862">Zinc</keyword>
<feature type="domain" description="Peptidase M48" evidence="12">
    <location>
        <begin position="113"/>
        <end position="334"/>
    </location>
</feature>
<dbReference type="GO" id="GO:0046872">
    <property type="term" value="F:metal ion binding"/>
    <property type="evidence" value="ECO:0007669"/>
    <property type="project" value="UniProtKB-KW"/>
</dbReference>
<organism evidence="13 14">
    <name type="scientific">Bythopirellula goksoeyrii</name>
    <dbReference type="NCBI Taxonomy" id="1400387"/>
    <lineage>
        <taxon>Bacteria</taxon>
        <taxon>Pseudomonadati</taxon>
        <taxon>Planctomycetota</taxon>
        <taxon>Planctomycetia</taxon>
        <taxon>Pirellulales</taxon>
        <taxon>Lacipirellulaceae</taxon>
        <taxon>Bythopirellula</taxon>
    </lineage>
</organism>
<proteinExistence type="predicted"/>
<dbReference type="RefSeq" id="WP_148075743.1">
    <property type="nucleotide sequence ID" value="NZ_CP042913.1"/>
</dbReference>
<evidence type="ECO:0000256" key="8">
    <source>
        <dbReference type="ARBA" id="ARBA00022989"/>
    </source>
</evidence>
<comment type="cofactor">
    <cofactor evidence="1">
        <name>Zn(2+)</name>
        <dbReference type="ChEBI" id="CHEBI:29105"/>
    </cofactor>
</comment>
<dbReference type="GO" id="GO:0006508">
    <property type="term" value="P:proteolysis"/>
    <property type="evidence" value="ECO:0007669"/>
    <property type="project" value="UniProtKB-KW"/>
</dbReference>
<dbReference type="EMBL" id="CP042913">
    <property type="protein sequence ID" value="QEG37512.1"/>
    <property type="molecule type" value="Genomic_DNA"/>
</dbReference>
<dbReference type="AlphaFoldDB" id="A0A5B9QIJ5"/>
<keyword evidence="14" id="KW-1185">Reference proteome</keyword>